<evidence type="ECO:0000256" key="1">
    <source>
        <dbReference type="SAM" id="MobiDB-lite"/>
    </source>
</evidence>
<feature type="non-terminal residue" evidence="2">
    <location>
        <position position="115"/>
    </location>
</feature>
<proteinExistence type="predicted"/>
<feature type="non-terminal residue" evidence="2">
    <location>
        <position position="1"/>
    </location>
</feature>
<comment type="caution">
    <text evidence="2">The sequence shown here is derived from an EMBL/GenBank/DDBJ whole genome shotgun (WGS) entry which is preliminary data.</text>
</comment>
<sequence>VLTAVVLEPDGSAAYVCFGSSDMAQLAVRRMANKNGIFGGPEPLQIKLISELPESARNVPVQVAPAFSDDQPVNPADLPEYLKPRRTCSRSPRKRASRSARRRKRKSRSMKRWLD</sequence>
<dbReference type="AlphaFoldDB" id="A0A812HCH0"/>
<name>A0A812HCH0_9DINO</name>
<reference evidence="2" key="1">
    <citation type="submission" date="2021-02" db="EMBL/GenBank/DDBJ databases">
        <authorList>
            <person name="Dougan E. K."/>
            <person name="Rhodes N."/>
            <person name="Thang M."/>
            <person name="Chan C."/>
        </authorList>
    </citation>
    <scope>NUCLEOTIDE SEQUENCE</scope>
</reference>
<organism evidence="2 3">
    <name type="scientific">Symbiodinium natans</name>
    <dbReference type="NCBI Taxonomy" id="878477"/>
    <lineage>
        <taxon>Eukaryota</taxon>
        <taxon>Sar</taxon>
        <taxon>Alveolata</taxon>
        <taxon>Dinophyceae</taxon>
        <taxon>Suessiales</taxon>
        <taxon>Symbiodiniaceae</taxon>
        <taxon>Symbiodinium</taxon>
    </lineage>
</organism>
<evidence type="ECO:0000313" key="2">
    <source>
        <dbReference type="EMBL" id="CAE6948566.1"/>
    </source>
</evidence>
<evidence type="ECO:0000313" key="3">
    <source>
        <dbReference type="Proteomes" id="UP000604046"/>
    </source>
</evidence>
<dbReference type="Proteomes" id="UP000604046">
    <property type="component" value="Unassembled WGS sequence"/>
</dbReference>
<protein>
    <submittedName>
        <fullName evidence="2">Uncharacterized protein</fullName>
    </submittedName>
</protein>
<gene>
    <name evidence="2" type="ORF">SNAT2548_LOCUS1485</name>
</gene>
<feature type="region of interest" description="Disordered" evidence="1">
    <location>
        <begin position="63"/>
        <end position="115"/>
    </location>
</feature>
<keyword evidence="3" id="KW-1185">Reference proteome</keyword>
<dbReference type="EMBL" id="CAJNDS010000082">
    <property type="protein sequence ID" value="CAE6948566.1"/>
    <property type="molecule type" value="Genomic_DNA"/>
</dbReference>
<accession>A0A812HCH0</accession>
<feature type="compositionally biased region" description="Basic residues" evidence="1">
    <location>
        <begin position="84"/>
        <end position="115"/>
    </location>
</feature>